<proteinExistence type="predicted"/>
<accession>A0A9D1TUX7</accession>
<reference evidence="1" key="1">
    <citation type="journal article" date="2021" name="PeerJ">
        <title>Extensive microbial diversity within the chicken gut microbiome revealed by metagenomics and culture.</title>
        <authorList>
            <person name="Gilroy R."/>
            <person name="Ravi A."/>
            <person name="Getino M."/>
            <person name="Pursley I."/>
            <person name="Horton D.L."/>
            <person name="Alikhan N.F."/>
            <person name="Baker D."/>
            <person name="Gharbi K."/>
            <person name="Hall N."/>
            <person name="Watson M."/>
            <person name="Adriaenssens E.M."/>
            <person name="Foster-Nyarko E."/>
            <person name="Jarju S."/>
            <person name="Secka A."/>
            <person name="Antonio M."/>
            <person name="Oren A."/>
            <person name="Chaudhuri R.R."/>
            <person name="La Ragione R."/>
            <person name="Hildebrand F."/>
            <person name="Pallen M.J."/>
        </authorList>
    </citation>
    <scope>NUCLEOTIDE SEQUENCE</scope>
    <source>
        <strain evidence="1">CHK160-9182</strain>
    </source>
</reference>
<evidence type="ECO:0000313" key="2">
    <source>
        <dbReference type="Proteomes" id="UP000823934"/>
    </source>
</evidence>
<comment type="caution">
    <text evidence="1">The sequence shown here is derived from an EMBL/GenBank/DDBJ whole genome shotgun (WGS) entry which is preliminary data.</text>
</comment>
<name>A0A9D1TUX7_9GAMM</name>
<dbReference type="Proteomes" id="UP000823934">
    <property type="component" value="Unassembled WGS sequence"/>
</dbReference>
<dbReference type="EMBL" id="DXHP01000168">
    <property type="protein sequence ID" value="HIW07145.1"/>
    <property type="molecule type" value="Genomic_DNA"/>
</dbReference>
<organism evidence="1 2">
    <name type="scientific">Candidatus Ignatzschineria merdigallinarum</name>
    <dbReference type="NCBI Taxonomy" id="2838621"/>
    <lineage>
        <taxon>Bacteria</taxon>
        <taxon>Pseudomonadati</taxon>
        <taxon>Pseudomonadota</taxon>
        <taxon>Gammaproteobacteria</taxon>
        <taxon>Cardiobacteriales</taxon>
        <taxon>Ignatzschineriaceae</taxon>
        <taxon>Ignatzschineria</taxon>
    </lineage>
</organism>
<sequence>MMQKAKKILLKTYWQSGGWIDRKNRVIAPEDFAYAKSKGIMFDPITLHHDEVITRLHHVLLKLSEIQLIRAFLASLSSRDLSLRSAIASYYLSQKIPKHQYTPAISGTFYDAGEVSGHSYTCEICRDAFYGIIGAENYQNADLNVLNFERLKWGGVRHGEILYMLFDLERFMEIPAVKITVEDIEIFRHLIDVIRTSDAGDYPGKLSDRFKGILKSSQDERDMLVEILAAIGVLQAASTDRPQRGKHDWSFAQYWRGEDGVCEEILEQILQNSYLSH</sequence>
<reference evidence="1" key="2">
    <citation type="submission" date="2021-04" db="EMBL/GenBank/DDBJ databases">
        <authorList>
            <person name="Gilroy R."/>
        </authorList>
    </citation>
    <scope>NUCLEOTIDE SEQUENCE</scope>
    <source>
        <strain evidence="1">CHK160-9182</strain>
    </source>
</reference>
<protein>
    <submittedName>
        <fullName evidence="1">Uncharacterized protein</fullName>
    </submittedName>
</protein>
<dbReference type="AlphaFoldDB" id="A0A9D1TUX7"/>
<evidence type="ECO:0000313" key="1">
    <source>
        <dbReference type="EMBL" id="HIW07145.1"/>
    </source>
</evidence>
<gene>
    <name evidence="1" type="ORF">H9889_07465</name>
</gene>